<name>A0A0B7FIP5_THACB</name>
<dbReference type="Proteomes" id="UP000059188">
    <property type="component" value="Unassembled WGS sequence"/>
</dbReference>
<accession>A0A0B7FIP5</accession>
<reference evidence="1 2" key="1">
    <citation type="submission" date="2014-11" db="EMBL/GenBank/DDBJ databases">
        <authorList>
            <person name="Wibberg Daniel"/>
        </authorList>
    </citation>
    <scope>NUCLEOTIDE SEQUENCE [LARGE SCALE GENOMIC DNA]</scope>
    <source>
        <strain evidence="1">Rhizoctonia solani AG1-IB 7/3/14</strain>
    </source>
</reference>
<dbReference type="AlphaFoldDB" id="A0A0B7FIP5"/>
<organism evidence="1 2">
    <name type="scientific">Thanatephorus cucumeris (strain AG1-IB / isolate 7/3/14)</name>
    <name type="common">Lettuce bottom rot fungus</name>
    <name type="synonym">Rhizoctonia solani</name>
    <dbReference type="NCBI Taxonomy" id="1108050"/>
    <lineage>
        <taxon>Eukaryota</taxon>
        <taxon>Fungi</taxon>
        <taxon>Dikarya</taxon>
        <taxon>Basidiomycota</taxon>
        <taxon>Agaricomycotina</taxon>
        <taxon>Agaricomycetes</taxon>
        <taxon>Cantharellales</taxon>
        <taxon>Ceratobasidiaceae</taxon>
        <taxon>Rhizoctonia</taxon>
        <taxon>Rhizoctonia solani AG-1</taxon>
    </lineage>
</organism>
<dbReference type="EMBL" id="LN679101">
    <property type="protein sequence ID" value="CEL56017.1"/>
    <property type="molecule type" value="Genomic_DNA"/>
</dbReference>
<gene>
    <name evidence="1" type="ORF">RSOLAG1IB_02031</name>
</gene>
<evidence type="ECO:0000313" key="2">
    <source>
        <dbReference type="Proteomes" id="UP000059188"/>
    </source>
</evidence>
<protein>
    <submittedName>
        <fullName evidence="1">Uncharacterized protein</fullName>
    </submittedName>
</protein>
<keyword evidence="2" id="KW-1185">Reference proteome</keyword>
<proteinExistence type="predicted"/>
<sequence>MAVTVLLVHNEPYIEVAAGIGKAGWFPKWKGGSTALMSKSNGNHLQAKACLLTKRWARADRRKNEIANAKAKTASAGQQTCIGTSDSIEAGDRASFVPVIHPEYHLHFYNALIIISDSTATCPRVENASKKAKHNERLSVLYAPTSLSLCILSLDYQITIHGYHDTK</sequence>
<evidence type="ECO:0000313" key="1">
    <source>
        <dbReference type="EMBL" id="CEL56017.1"/>
    </source>
</evidence>